<dbReference type="KEGG" id="brh:RBRH_02265"/>
<dbReference type="SUPFAM" id="SSF52172">
    <property type="entry name" value="CheY-like"/>
    <property type="match status" value="1"/>
</dbReference>
<keyword evidence="2" id="KW-0067">ATP-binding</keyword>
<dbReference type="Pfam" id="PF20161">
    <property type="entry name" value="VpsR"/>
    <property type="match status" value="1"/>
</dbReference>
<dbReference type="InterPro" id="IPR025944">
    <property type="entry name" value="Sigma_54_int_dom_CS"/>
</dbReference>
<evidence type="ECO:0000256" key="3">
    <source>
        <dbReference type="ARBA" id="ARBA00023015"/>
    </source>
</evidence>
<gene>
    <name evidence="6" type="ordered locus">RBRH_02265</name>
</gene>
<evidence type="ECO:0000256" key="2">
    <source>
        <dbReference type="ARBA" id="ARBA00022840"/>
    </source>
</evidence>
<name>E5APX6_MYCRK</name>
<dbReference type="PRINTS" id="PR01590">
    <property type="entry name" value="HTHFIS"/>
</dbReference>
<dbReference type="GO" id="GO:0043565">
    <property type="term" value="F:sequence-specific DNA binding"/>
    <property type="evidence" value="ECO:0007669"/>
    <property type="project" value="InterPro"/>
</dbReference>
<dbReference type="CDD" id="cd00009">
    <property type="entry name" value="AAA"/>
    <property type="match status" value="1"/>
</dbReference>
<dbReference type="Proteomes" id="UP000007437">
    <property type="component" value="Chromosome"/>
</dbReference>
<dbReference type="InterPro" id="IPR045343">
    <property type="entry name" value="VpsR"/>
</dbReference>
<proteinExistence type="predicted"/>
<dbReference type="InterPro" id="IPR011006">
    <property type="entry name" value="CheY-like_superfamily"/>
</dbReference>
<dbReference type="Pfam" id="PF00158">
    <property type="entry name" value="Sigma54_activat"/>
    <property type="match status" value="1"/>
</dbReference>
<dbReference type="GO" id="GO:0005524">
    <property type="term" value="F:ATP binding"/>
    <property type="evidence" value="ECO:0007669"/>
    <property type="project" value="UniProtKB-KW"/>
</dbReference>
<dbReference type="Pfam" id="PF02954">
    <property type="entry name" value="HTH_8"/>
    <property type="match status" value="1"/>
</dbReference>
<sequence length="469" mass="52762">MIVHTTKTMHRYGVVMSLANDSQFTISRKLVYWTREPRRDLRQYLSRRNWLVSVVDDGQAVRHALQHVVQAGGILDLSTVPDTEWLDALSRCQASSEVAWVGLVEPRQLSIAAVKAVLRDYCFDYVTLPASQERVADAVAHAYGMLMLRASQGPSRSREGRMIGTCETMLKLFDKIPRIARTDAPVLISGESGTGKELTAIAIHERSPRANRPFVAINCGAIPSHLVQSELFGYERGAFTGALSRKLGRIETAHHGTLFLDEIADLPLESQTSLLRFLQERTIQRLGGRDTIHVDVRVISATHANLEEAVNAGRFRADLYHRLCVLRVEQPALRTRGKDIEVLAQCMFERYKSDAPHVKGFSPSAMAAMRRYPWPGNVRELINRVRRALVMTDGTILTARDLELEQWVPPEAVPIIKPPMVVDDHLIDQALKRHRGRQTEAARELGISRSTLYRRLRTQRLAEMATDAG</sequence>
<dbReference type="Gene3D" id="3.40.50.300">
    <property type="entry name" value="P-loop containing nucleotide triphosphate hydrolases"/>
    <property type="match status" value="1"/>
</dbReference>
<keyword evidence="4" id="KW-0804">Transcription</keyword>
<evidence type="ECO:0000256" key="4">
    <source>
        <dbReference type="ARBA" id="ARBA00023163"/>
    </source>
</evidence>
<dbReference type="InterPro" id="IPR002078">
    <property type="entry name" value="Sigma_54_int"/>
</dbReference>
<evidence type="ECO:0000256" key="1">
    <source>
        <dbReference type="ARBA" id="ARBA00022741"/>
    </source>
</evidence>
<dbReference type="STRING" id="882378.RBRH_02265"/>
<dbReference type="Gene3D" id="1.10.10.60">
    <property type="entry name" value="Homeodomain-like"/>
    <property type="match status" value="1"/>
</dbReference>
<dbReference type="FunFam" id="3.40.50.300:FF:000006">
    <property type="entry name" value="DNA-binding transcriptional regulator NtrC"/>
    <property type="match status" value="1"/>
</dbReference>
<reference evidence="6 7" key="1">
    <citation type="journal article" date="2011" name="J. Bacteriol.">
        <title>Complete genome sequence of Burkholderia rhizoxinica, an endosymbiont of Rhizopus microsporus.</title>
        <authorList>
            <person name="Lackner G."/>
            <person name="Moebius N."/>
            <person name="Partida-Martinez L."/>
            <person name="Hertweck C."/>
        </authorList>
    </citation>
    <scope>NUCLEOTIDE SEQUENCE [LARGE SCALE GENOMIC DNA]</scope>
    <source>
        <strain evidence="7">DSM 19002 / CIP 109453 / HKI 454</strain>
    </source>
</reference>
<dbReference type="PANTHER" id="PTHR32071">
    <property type="entry name" value="TRANSCRIPTIONAL REGULATORY PROTEIN"/>
    <property type="match status" value="1"/>
</dbReference>
<dbReference type="AlphaFoldDB" id="E5APX6"/>
<dbReference type="InterPro" id="IPR058031">
    <property type="entry name" value="AAA_lid_NorR"/>
</dbReference>
<dbReference type="InterPro" id="IPR003593">
    <property type="entry name" value="AAA+_ATPase"/>
</dbReference>
<organism evidence="6 7">
    <name type="scientific">Mycetohabitans rhizoxinica (strain DSM 19002 / CIP 109453 / HKI 454)</name>
    <name type="common">Paraburkholderia rhizoxinica</name>
    <dbReference type="NCBI Taxonomy" id="882378"/>
    <lineage>
        <taxon>Bacteria</taxon>
        <taxon>Pseudomonadati</taxon>
        <taxon>Pseudomonadota</taxon>
        <taxon>Betaproteobacteria</taxon>
        <taxon>Burkholderiales</taxon>
        <taxon>Burkholderiaceae</taxon>
        <taxon>Mycetohabitans</taxon>
    </lineage>
</organism>
<keyword evidence="3" id="KW-0805">Transcription regulation</keyword>
<dbReference type="Gene3D" id="1.10.8.60">
    <property type="match status" value="1"/>
</dbReference>
<dbReference type="Pfam" id="PF25601">
    <property type="entry name" value="AAA_lid_14"/>
    <property type="match status" value="1"/>
</dbReference>
<protein>
    <submittedName>
        <fullName evidence="6">Transcriptional regulator</fullName>
    </submittedName>
</protein>
<dbReference type="SUPFAM" id="SSF52540">
    <property type="entry name" value="P-loop containing nucleoside triphosphate hydrolases"/>
    <property type="match status" value="1"/>
</dbReference>
<dbReference type="PROSITE" id="PS00688">
    <property type="entry name" value="SIGMA54_INTERACT_3"/>
    <property type="match status" value="1"/>
</dbReference>
<dbReference type="InterPro" id="IPR027417">
    <property type="entry name" value="P-loop_NTPase"/>
</dbReference>
<keyword evidence="1" id="KW-0547">Nucleotide-binding</keyword>
<feature type="domain" description="Sigma-54 factor interaction" evidence="5">
    <location>
        <begin position="162"/>
        <end position="390"/>
    </location>
</feature>
<dbReference type="SMART" id="SM00382">
    <property type="entry name" value="AAA"/>
    <property type="match status" value="1"/>
</dbReference>
<dbReference type="PANTHER" id="PTHR32071:SF120">
    <property type="entry name" value="TRANSCRIPTIONAL REGULATOR-RELATED"/>
    <property type="match status" value="1"/>
</dbReference>
<dbReference type="eggNOG" id="COG2204">
    <property type="taxonomic scope" value="Bacteria"/>
</dbReference>
<dbReference type="InterPro" id="IPR009057">
    <property type="entry name" value="Homeodomain-like_sf"/>
</dbReference>
<dbReference type="SUPFAM" id="SSF46689">
    <property type="entry name" value="Homeodomain-like"/>
    <property type="match status" value="1"/>
</dbReference>
<evidence type="ECO:0000259" key="5">
    <source>
        <dbReference type="PROSITE" id="PS50045"/>
    </source>
</evidence>
<dbReference type="HOGENOM" id="CLU_000445_0_6_4"/>
<dbReference type="InterPro" id="IPR002197">
    <property type="entry name" value="HTH_Fis"/>
</dbReference>
<dbReference type="EMBL" id="FR687359">
    <property type="protein sequence ID" value="CBW74658.1"/>
    <property type="molecule type" value="Genomic_DNA"/>
</dbReference>
<dbReference type="GO" id="GO:0006355">
    <property type="term" value="P:regulation of DNA-templated transcription"/>
    <property type="evidence" value="ECO:0007669"/>
    <property type="project" value="InterPro"/>
</dbReference>
<accession>E5APX6</accession>
<evidence type="ECO:0000313" key="6">
    <source>
        <dbReference type="EMBL" id="CBW74658.1"/>
    </source>
</evidence>
<evidence type="ECO:0000313" key="7">
    <source>
        <dbReference type="Proteomes" id="UP000007437"/>
    </source>
</evidence>
<dbReference type="PROSITE" id="PS50045">
    <property type="entry name" value="SIGMA54_INTERACT_4"/>
    <property type="match status" value="1"/>
</dbReference>